<evidence type="ECO:0000313" key="10">
    <source>
        <dbReference type="Proteomes" id="UP000568158"/>
    </source>
</evidence>
<dbReference type="Proteomes" id="UP000478008">
    <property type="component" value="Unassembled WGS sequence"/>
</dbReference>
<keyword evidence="4 6" id="KW-1133">Transmembrane helix</keyword>
<keyword evidence="3 6" id="KW-0812">Transmembrane</keyword>
<dbReference type="STRING" id="5007.A0A3F2Y803"/>
<dbReference type="GO" id="GO:0097020">
    <property type="term" value="F:COPII receptor activity"/>
    <property type="evidence" value="ECO:0007669"/>
    <property type="project" value="InterPro"/>
</dbReference>
<dbReference type="OMA" id="TMGTEPV"/>
<keyword evidence="9" id="KW-1185">Reference proteome</keyword>
<dbReference type="PANTHER" id="PTHR13144">
    <property type="entry name" value="TEX261 PROTEIN"/>
    <property type="match status" value="1"/>
</dbReference>
<gene>
    <name evidence="8" type="primary">SVP26</name>
    <name evidence="8" type="ORF">DEBR0S4_11496G</name>
    <name evidence="7" type="ORF">HII12_005320</name>
</gene>
<feature type="transmembrane region" description="Helical" evidence="6">
    <location>
        <begin position="135"/>
        <end position="158"/>
    </location>
</feature>
<feature type="transmembrane region" description="Helical" evidence="6">
    <location>
        <begin position="42"/>
        <end position="60"/>
    </location>
</feature>
<evidence type="ECO:0000313" key="8">
    <source>
        <dbReference type="EMBL" id="VUG19139.1"/>
    </source>
</evidence>
<reference evidence="8 9" key="1">
    <citation type="submission" date="2019-07" db="EMBL/GenBank/DDBJ databases">
        <authorList>
            <person name="Friedrich A."/>
            <person name="Schacherer J."/>
        </authorList>
    </citation>
    <scope>NUCLEOTIDE SEQUENCE [LARGE SCALE GENOMIC DNA]</scope>
</reference>
<dbReference type="EMBL" id="CABFWN010000004">
    <property type="protein sequence ID" value="VUG19139.1"/>
    <property type="molecule type" value="Genomic_DNA"/>
</dbReference>
<dbReference type="GO" id="GO:0000139">
    <property type="term" value="C:Golgi membrane"/>
    <property type="evidence" value="ECO:0007669"/>
    <property type="project" value="TreeGrafter"/>
</dbReference>
<comment type="subcellular location">
    <subcellularLocation>
        <location evidence="1">Membrane</location>
        <topology evidence="1">Multi-pass membrane protein</topology>
    </subcellularLocation>
</comment>
<evidence type="ECO:0000256" key="5">
    <source>
        <dbReference type="ARBA" id="ARBA00023136"/>
    </source>
</evidence>
<feature type="transmembrane region" description="Helical" evidence="6">
    <location>
        <begin position="6"/>
        <end position="30"/>
    </location>
</feature>
<dbReference type="GO" id="GO:0030134">
    <property type="term" value="C:COPII-coated ER to Golgi transport vesicle"/>
    <property type="evidence" value="ECO:0007669"/>
    <property type="project" value="TreeGrafter"/>
</dbReference>
<accession>A0A3F2Y803</accession>
<protein>
    <submittedName>
        <fullName evidence="8">DEBR0S4_11496g1_1</fullName>
    </submittedName>
</protein>
<evidence type="ECO:0000313" key="9">
    <source>
        <dbReference type="Proteomes" id="UP000478008"/>
    </source>
</evidence>
<dbReference type="EMBL" id="JABCYN010000057">
    <property type="protein sequence ID" value="KAF6005746.1"/>
    <property type="molecule type" value="Genomic_DNA"/>
</dbReference>
<dbReference type="GO" id="GO:0006888">
    <property type="term" value="P:endoplasmic reticulum to Golgi vesicle-mediated transport"/>
    <property type="evidence" value="ECO:0007669"/>
    <property type="project" value="InterPro"/>
</dbReference>
<dbReference type="AlphaFoldDB" id="A0A3F2Y803"/>
<organism evidence="8 9">
    <name type="scientific">Dekkera bruxellensis</name>
    <name type="common">Brettanomyces custersii</name>
    <dbReference type="NCBI Taxonomy" id="5007"/>
    <lineage>
        <taxon>Eukaryota</taxon>
        <taxon>Fungi</taxon>
        <taxon>Dikarya</taxon>
        <taxon>Ascomycota</taxon>
        <taxon>Saccharomycotina</taxon>
        <taxon>Pichiomycetes</taxon>
        <taxon>Pichiales</taxon>
        <taxon>Pichiaceae</taxon>
        <taxon>Brettanomyces</taxon>
    </lineage>
</organism>
<feature type="transmembrane region" description="Helical" evidence="6">
    <location>
        <begin position="95"/>
        <end position="115"/>
    </location>
</feature>
<evidence type="ECO:0000256" key="3">
    <source>
        <dbReference type="ARBA" id="ARBA00022692"/>
    </source>
</evidence>
<evidence type="ECO:0000313" key="7">
    <source>
        <dbReference type="EMBL" id="KAF6005746.1"/>
    </source>
</evidence>
<dbReference type="InterPro" id="IPR007277">
    <property type="entry name" value="Svp26/Tex261"/>
</dbReference>
<dbReference type="PANTHER" id="PTHR13144:SF0">
    <property type="entry name" value="PROTEIN TEX261"/>
    <property type="match status" value="1"/>
</dbReference>
<name>A0A3F2Y803_DEKBR</name>
<proteinExistence type="inferred from homology"/>
<keyword evidence="5 6" id="KW-0472">Membrane</keyword>
<comment type="similarity">
    <text evidence="2">Belongs to the SVP26 family.</text>
</comment>
<evidence type="ECO:0000256" key="4">
    <source>
        <dbReference type="ARBA" id="ARBA00022989"/>
    </source>
</evidence>
<reference evidence="7 10" key="2">
    <citation type="journal article" date="2020" name="Appl. Microbiol. Biotechnol.">
        <title>Targeted gene deletion in Brettanomyces bruxellensis with an expression-free CRISPR-Cas9 system.</title>
        <authorList>
            <person name="Varela C."/>
            <person name="Bartel C."/>
            <person name="Onetto C."/>
            <person name="Borneman A."/>
        </authorList>
    </citation>
    <scope>NUCLEOTIDE SEQUENCE [LARGE SCALE GENOMIC DNA]</scope>
    <source>
        <strain evidence="7 10">AWRI1613</strain>
    </source>
</reference>
<dbReference type="Proteomes" id="UP000568158">
    <property type="component" value="Unassembled WGS sequence"/>
</dbReference>
<evidence type="ECO:0000256" key="6">
    <source>
        <dbReference type="SAM" id="Phobius"/>
    </source>
</evidence>
<dbReference type="Pfam" id="PF04148">
    <property type="entry name" value="Erv26"/>
    <property type="match status" value="1"/>
</dbReference>
<sequence>MFIQLIAVVGTILGFICSTLSVAAGLYYMSEIIEDNIEFTRRTLSICIKGLSAILILLWLFDDFSLKHVLFTLFSYYVYSLNLKHFPIVNIKGPIFIATCILAILNHYFWFRYFSNPYIPPLEDRLDPNFKMPHYPTFAEIASFFGICVWFVPFALFISLSSADSSLPLTASDLSSSNQTDKKVNKSVNLIRYLLSQIAQTIDKGFKLLGINFNFRSRNDSSNPNEIYA</sequence>
<evidence type="ECO:0000256" key="1">
    <source>
        <dbReference type="ARBA" id="ARBA00004141"/>
    </source>
</evidence>
<dbReference type="GO" id="GO:0005789">
    <property type="term" value="C:endoplasmic reticulum membrane"/>
    <property type="evidence" value="ECO:0007669"/>
    <property type="project" value="TreeGrafter"/>
</dbReference>
<evidence type="ECO:0000256" key="2">
    <source>
        <dbReference type="ARBA" id="ARBA00008096"/>
    </source>
</evidence>